<name>A0A9N9NF13_9GLOM</name>
<evidence type="ECO:0000313" key="2">
    <source>
        <dbReference type="Proteomes" id="UP000789405"/>
    </source>
</evidence>
<dbReference type="EMBL" id="CAJVPY010011568">
    <property type="protein sequence ID" value="CAG8728033.1"/>
    <property type="molecule type" value="Genomic_DNA"/>
</dbReference>
<dbReference type="AlphaFoldDB" id="A0A9N9NF13"/>
<evidence type="ECO:0000313" key="1">
    <source>
        <dbReference type="EMBL" id="CAG8728033.1"/>
    </source>
</evidence>
<organism evidence="1 2">
    <name type="scientific">Dentiscutata erythropus</name>
    <dbReference type="NCBI Taxonomy" id="1348616"/>
    <lineage>
        <taxon>Eukaryota</taxon>
        <taxon>Fungi</taxon>
        <taxon>Fungi incertae sedis</taxon>
        <taxon>Mucoromycota</taxon>
        <taxon>Glomeromycotina</taxon>
        <taxon>Glomeromycetes</taxon>
        <taxon>Diversisporales</taxon>
        <taxon>Gigasporaceae</taxon>
        <taxon>Dentiscutata</taxon>
    </lineage>
</organism>
<sequence length="138" mass="15876">MDSVDQHVKNDIMLDNEKIKTIIINLLDKSLYIAETAQAILTHIQAIEPIATEEILDDEGIISIIQAKKNNISTSLYSQDSYYQDLYPRDIYSQDLYPQDSYSYNSYSPDLSSQDLSSQDLSFQDLQSLYPQDSYFLI</sequence>
<proteinExistence type="predicted"/>
<reference evidence="1" key="1">
    <citation type="submission" date="2021-06" db="EMBL/GenBank/DDBJ databases">
        <authorList>
            <person name="Kallberg Y."/>
            <person name="Tangrot J."/>
            <person name="Rosling A."/>
        </authorList>
    </citation>
    <scope>NUCLEOTIDE SEQUENCE</scope>
    <source>
        <strain evidence="1">MA453B</strain>
    </source>
</reference>
<keyword evidence="2" id="KW-1185">Reference proteome</keyword>
<dbReference type="Proteomes" id="UP000789405">
    <property type="component" value="Unassembled WGS sequence"/>
</dbReference>
<comment type="caution">
    <text evidence="1">The sequence shown here is derived from an EMBL/GenBank/DDBJ whole genome shotgun (WGS) entry which is preliminary data.</text>
</comment>
<accession>A0A9N9NF13</accession>
<dbReference type="OrthoDB" id="2439252at2759"/>
<protein>
    <submittedName>
        <fullName evidence="1">13255_t:CDS:1</fullName>
    </submittedName>
</protein>
<gene>
    <name evidence="1" type="ORF">DERYTH_LOCUS14874</name>
</gene>